<dbReference type="KEGG" id="whr:OG579_19165"/>
<feature type="compositionally biased region" description="Low complexity" evidence="2">
    <location>
        <begin position="13"/>
        <end position="22"/>
    </location>
</feature>
<feature type="region of interest" description="Disordered" evidence="2">
    <location>
        <begin position="81"/>
        <end position="107"/>
    </location>
</feature>
<feature type="compositionally biased region" description="Basic and acidic residues" evidence="2">
    <location>
        <begin position="1"/>
        <end position="12"/>
    </location>
</feature>
<dbReference type="RefSeq" id="WP_328857239.1">
    <property type="nucleotide sequence ID" value="NZ_CP108021.1"/>
</dbReference>
<feature type="compositionally biased region" description="Low complexity" evidence="2">
    <location>
        <begin position="81"/>
        <end position="101"/>
    </location>
</feature>
<dbReference type="Gene3D" id="1.10.287.1060">
    <property type="entry name" value="ESAT-6-like"/>
    <property type="match status" value="1"/>
</dbReference>
<sequence>MSELKVSTDEVSRASQSVRAAADSLDDRVRSLTERVDGLLNGGWKGQAADAFRKDWEQWLHGAKEVVGGLDSTSSLLASNASTYSDRESSNASSVGSSGSGLLNMDL</sequence>
<evidence type="ECO:0000313" key="3">
    <source>
        <dbReference type="EMBL" id="WUM19789.1"/>
    </source>
</evidence>
<dbReference type="Proteomes" id="UP001432128">
    <property type="component" value="Chromosome"/>
</dbReference>
<dbReference type="AlphaFoldDB" id="A0AAU4K1C4"/>
<gene>
    <name evidence="3" type="ORF">OG579_19165</name>
</gene>
<dbReference type="InterPro" id="IPR010310">
    <property type="entry name" value="T7SS_ESAT-6-like"/>
</dbReference>
<dbReference type="Pfam" id="PF06013">
    <property type="entry name" value="WXG100"/>
    <property type="match status" value="1"/>
</dbReference>
<dbReference type="InterPro" id="IPR036689">
    <property type="entry name" value="ESAT-6-like_sf"/>
</dbReference>
<name>A0AAU4K1C4_9NOCA</name>
<organism evidence="3 4">
    <name type="scientific">Williamsia herbipolensis</name>
    <dbReference type="NCBI Taxonomy" id="1603258"/>
    <lineage>
        <taxon>Bacteria</taxon>
        <taxon>Bacillati</taxon>
        <taxon>Actinomycetota</taxon>
        <taxon>Actinomycetes</taxon>
        <taxon>Mycobacteriales</taxon>
        <taxon>Nocardiaceae</taxon>
        <taxon>Williamsia</taxon>
    </lineage>
</organism>
<dbReference type="EMBL" id="CP108021">
    <property type="protein sequence ID" value="WUM19789.1"/>
    <property type="molecule type" value="Genomic_DNA"/>
</dbReference>
<evidence type="ECO:0000313" key="4">
    <source>
        <dbReference type="Proteomes" id="UP001432128"/>
    </source>
</evidence>
<reference evidence="3 4" key="1">
    <citation type="submission" date="2022-10" db="EMBL/GenBank/DDBJ databases">
        <title>The complete genomes of actinobacterial strains from the NBC collection.</title>
        <authorList>
            <person name="Joergensen T.S."/>
            <person name="Alvarez Arevalo M."/>
            <person name="Sterndorff E.B."/>
            <person name="Faurdal D."/>
            <person name="Vuksanovic O."/>
            <person name="Mourched A.-S."/>
            <person name="Charusanti P."/>
            <person name="Shaw S."/>
            <person name="Blin K."/>
            <person name="Weber T."/>
        </authorList>
    </citation>
    <scope>NUCLEOTIDE SEQUENCE [LARGE SCALE GENOMIC DNA]</scope>
    <source>
        <strain evidence="3 4">NBC_00319</strain>
    </source>
</reference>
<evidence type="ECO:0000256" key="1">
    <source>
        <dbReference type="RuleBase" id="RU362001"/>
    </source>
</evidence>
<feature type="region of interest" description="Disordered" evidence="2">
    <location>
        <begin position="1"/>
        <end position="22"/>
    </location>
</feature>
<proteinExistence type="inferred from homology"/>
<keyword evidence="4" id="KW-1185">Reference proteome</keyword>
<dbReference type="SUPFAM" id="SSF140453">
    <property type="entry name" value="EsxAB dimer-like"/>
    <property type="match status" value="1"/>
</dbReference>
<protein>
    <recommendedName>
        <fullName evidence="1">ESAT-6-like protein</fullName>
    </recommendedName>
</protein>
<comment type="similarity">
    <text evidence="1">Belongs to the WXG100 family.</text>
</comment>
<dbReference type="NCBIfam" id="TIGR03930">
    <property type="entry name" value="WXG100_ESAT6"/>
    <property type="match status" value="1"/>
</dbReference>
<accession>A0AAU4K1C4</accession>
<evidence type="ECO:0000256" key="2">
    <source>
        <dbReference type="SAM" id="MobiDB-lite"/>
    </source>
</evidence>